<feature type="compositionally biased region" description="Basic and acidic residues" evidence="1">
    <location>
        <begin position="1"/>
        <end position="11"/>
    </location>
</feature>
<evidence type="ECO:0000313" key="2">
    <source>
        <dbReference type="EMBL" id="MFB9071744.1"/>
    </source>
</evidence>
<evidence type="ECO:0000313" key="3">
    <source>
        <dbReference type="Proteomes" id="UP001589575"/>
    </source>
</evidence>
<name>A0ABV5FYI6_9MICC</name>
<feature type="region of interest" description="Disordered" evidence="1">
    <location>
        <begin position="1"/>
        <end position="47"/>
    </location>
</feature>
<accession>A0ABV5FYI6</accession>
<keyword evidence="3" id="KW-1185">Reference proteome</keyword>
<organism evidence="2 3">
    <name type="scientific">Citricoccus parietis</name>
    <dbReference type="NCBI Taxonomy" id="592307"/>
    <lineage>
        <taxon>Bacteria</taxon>
        <taxon>Bacillati</taxon>
        <taxon>Actinomycetota</taxon>
        <taxon>Actinomycetes</taxon>
        <taxon>Micrococcales</taxon>
        <taxon>Micrococcaceae</taxon>
        <taxon>Citricoccus</taxon>
    </lineage>
</organism>
<dbReference type="EMBL" id="JBHMFI010000001">
    <property type="protein sequence ID" value="MFB9071744.1"/>
    <property type="molecule type" value="Genomic_DNA"/>
</dbReference>
<feature type="compositionally biased region" description="Low complexity" evidence="1">
    <location>
        <begin position="24"/>
        <end position="37"/>
    </location>
</feature>
<protein>
    <submittedName>
        <fullName evidence="2">Uncharacterized protein</fullName>
    </submittedName>
</protein>
<reference evidence="2 3" key="1">
    <citation type="submission" date="2024-09" db="EMBL/GenBank/DDBJ databases">
        <authorList>
            <person name="Sun Q."/>
            <person name="Mori K."/>
        </authorList>
    </citation>
    <scope>NUCLEOTIDE SEQUENCE [LARGE SCALE GENOMIC DNA]</scope>
    <source>
        <strain evidence="2 3">CCM 7609</strain>
    </source>
</reference>
<comment type="caution">
    <text evidence="2">The sequence shown here is derived from an EMBL/GenBank/DDBJ whole genome shotgun (WGS) entry which is preliminary data.</text>
</comment>
<dbReference type="Proteomes" id="UP001589575">
    <property type="component" value="Unassembled WGS sequence"/>
</dbReference>
<evidence type="ECO:0000256" key="1">
    <source>
        <dbReference type="SAM" id="MobiDB-lite"/>
    </source>
</evidence>
<gene>
    <name evidence="2" type="ORF">ACFFX0_11235</name>
</gene>
<sequence length="67" mass="7167">MRHHEHHEDRMAGPSRRPGPDAVADAAPHGGLPAGHATRQPGDVPVLGQQRLLRLPGEPVGRRHVPG</sequence>
<proteinExistence type="predicted"/>